<protein>
    <recommendedName>
        <fullName evidence="6">Hikeshi-like domain-containing protein</fullName>
    </recommendedName>
</protein>
<dbReference type="Pfam" id="PF21057">
    <property type="entry name" value="Hikeshi-like_C"/>
    <property type="match status" value="1"/>
</dbReference>
<comment type="similarity">
    <text evidence="1">Belongs to the OPI10 family.</text>
</comment>
<dbReference type="Pfam" id="PF05603">
    <property type="entry name" value="Hikeshi-like_N"/>
    <property type="match status" value="1"/>
</dbReference>
<dbReference type="InterPro" id="IPR031318">
    <property type="entry name" value="OPI10"/>
</dbReference>
<name>A0A7J8PR29_GOSRA</name>
<dbReference type="AlphaFoldDB" id="A0A7J8PR29"/>
<gene>
    <name evidence="4" type="ORF">Gorai_008556</name>
</gene>
<feature type="domain" description="Hikeshi-like N-terminal" evidence="2">
    <location>
        <begin position="17"/>
        <end position="118"/>
    </location>
</feature>
<comment type="caution">
    <text evidence="4">The sequence shown here is derived from an EMBL/GenBank/DDBJ whole genome shotgun (WGS) entry which is preliminary data.</text>
</comment>
<organism evidence="4 5">
    <name type="scientific">Gossypium raimondii</name>
    <name type="common">Peruvian cotton</name>
    <name type="synonym">Gossypium klotzschianum subsp. raimondii</name>
    <dbReference type="NCBI Taxonomy" id="29730"/>
    <lineage>
        <taxon>Eukaryota</taxon>
        <taxon>Viridiplantae</taxon>
        <taxon>Streptophyta</taxon>
        <taxon>Embryophyta</taxon>
        <taxon>Tracheophyta</taxon>
        <taxon>Spermatophyta</taxon>
        <taxon>Magnoliopsida</taxon>
        <taxon>eudicotyledons</taxon>
        <taxon>Gunneridae</taxon>
        <taxon>Pentapetalae</taxon>
        <taxon>rosids</taxon>
        <taxon>malvids</taxon>
        <taxon>Malvales</taxon>
        <taxon>Malvaceae</taxon>
        <taxon>Malvoideae</taxon>
        <taxon>Gossypium</taxon>
    </lineage>
</organism>
<evidence type="ECO:0000259" key="2">
    <source>
        <dbReference type="Pfam" id="PF05603"/>
    </source>
</evidence>
<feature type="domain" description="Hikeshi-like C-terminal" evidence="3">
    <location>
        <begin position="132"/>
        <end position="184"/>
    </location>
</feature>
<sequence>MFGVVFPNRSFPMDISSFTQIDTFHWVLDMNTFVGESYHQIGDMCIFLLNNFTLPPDKALAVYVQSPGSPFVFCGAVTLQRPSAVLSLIWPEPGGQMQLTAPDSAAPSAKIGVSVEDLVALPSLDVAAEKKIERMALKVGENLFNFMQSFCGVDGSKLVVPMDILDRWFKKFQEKAKRDSDFLKGFALFSLKSAFDIVRESNTMGLVVELSLMTSHERSSQLLLLNASMLLVALWTKFYKSEYTDLIPNSIHTFLSGVPCGKSLRSLTFVSAVVIYFGCTSSSVGN</sequence>
<evidence type="ECO:0000256" key="1">
    <source>
        <dbReference type="ARBA" id="ARBA00006623"/>
    </source>
</evidence>
<dbReference type="InterPro" id="IPR008493">
    <property type="entry name" value="Hikeshi-like_N"/>
</dbReference>
<evidence type="ECO:0000313" key="5">
    <source>
        <dbReference type="Proteomes" id="UP000593578"/>
    </source>
</evidence>
<dbReference type="InterPro" id="IPR048364">
    <property type="entry name" value="Hikeshi-like_C"/>
</dbReference>
<dbReference type="GO" id="GO:0005829">
    <property type="term" value="C:cytosol"/>
    <property type="evidence" value="ECO:0007669"/>
    <property type="project" value="TreeGrafter"/>
</dbReference>
<accession>A0A7J8PR29</accession>
<proteinExistence type="inferred from homology"/>
<dbReference type="Proteomes" id="UP000593578">
    <property type="component" value="Unassembled WGS sequence"/>
</dbReference>
<dbReference type="PANTHER" id="PTHR12925">
    <property type="entry name" value="HIKESHI FAMILY MEMBER"/>
    <property type="match status" value="1"/>
</dbReference>
<evidence type="ECO:0000313" key="4">
    <source>
        <dbReference type="EMBL" id="MBA0591543.1"/>
    </source>
</evidence>
<dbReference type="PANTHER" id="PTHR12925:SF0">
    <property type="entry name" value="PROTEIN HIKESHI"/>
    <property type="match status" value="1"/>
</dbReference>
<evidence type="ECO:0000259" key="3">
    <source>
        <dbReference type="Pfam" id="PF21057"/>
    </source>
</evidence>
<dbReference type="GO" id="GO:0005634">
    <property type="term" value="C:nucleus"/>
    <property type="evidence" value="ECO:0007669"/>
    <property type="project" value="TreeGrafter"/>
</dbReference>
<dbReference type="GO" id="GO:0061608">
    <property type="term" value="F:nuclear import signal receptor activity"/>
    <property type="evidence" value="ECO:0007669"/>
    <property type="project" value="TreeGrafter"/>
</dbReference>
<dbReference type="EMBL" id="JABEZZ010000008">
    <property type="protein sequence ID" value="MBA0591543.1"/>
    <property type="molecule type" value="Genomic_DNA"/>
</dbReference>
<reference evidence="4 5" key="1">
    <citation type="journal article" date="2019" name="Genome Biol. Evol.">
        <title>Insights into the evolution of the New World diploid cottons (Gossypium, subgenus Houzingenia) based on genome sequencing.</title>
        <authorList>
            <person name="Grover C.E."/>
            <person name="Arick M.A. 2nd"/>
            <person name="Thrash A."/>
            <person name="Conover J.L."/>
            <person name="Sanders W.S."/>
            <person name="Peterson D.G."/>
            <person name="Frelichowski J.E."/>
            <person name="Scheffler J.A."/>
            <person name="Scheffler B.E."/>
            <person name="Wendel J.F."/>
        </authorList>
    </citation>
    <scope>NUCLEOTIDE SEQUENCE [LARGE SCALE GENOMIC DNA]</scope>
    <source>
        <strain evidence="4">8</strain>
        <tissue evidence="4">Leaf</tissue>
    </source>
</reference>
<dbReference type="GO" id="GO:0006606">
    <property type="term" value="P:protein import into nucleus"/>
    <property type="evidence" value="ECO:0007669"/>
    <property type="project" value="TreeGrafter"/>
</dbReference>
<evidence type="ECO:0008006" key="6">
    <source>
        <dbReference type="Google" id="ProtNLM"/>
    </source>
</evidence>